<sequence length="56" mass="6583">MRIRRSPLISANLPPHLPRKSQWYLHHIVAVALCEFVIAQRWEAFSNINDTFNPNL</sequence>
<evidence type="ECO:0000313" key="3">
    <source>
        <dbReference type="Proteomes" id="UP000241769"/>
    </source>
</evidence>
<keyword evidence="3" id="KW-1185">Reference proteome</keyword>
<reference evidence="2 3" key="1">
    <citation type="journal article" date="2018" name="Genome Biol. Evol.">
        <title>Multiple Roots of Fruiting Body Formation in Amoebozoa.</title>
        <authorList>
            <person name="Hillmann F."/>
            <person name="Forbes G."/>
            <person name="Novohradska S."/>
            <person name="Ferling I."/>
            <person name="Riege K."/>
            <person name="Groth M."/>
            <person name="Westermann M."/>
            <person name="Marz M."/>
            <person name="Spaller T."/>
            <person name="Winckler T."/>
            <person name="Schaap P."/>
            <person name="Glockner G."/>
        </authorList>
    </citation>
    <scope>NUCLEOTIDE SEQUENCE [LARGE SCALE GENOMIC DNA]</scope>
    <source>
        <strain evidence="2 3">Jena</strain>
    </source>
</reference>
<protein>
    <submittedName>
        <fullName evidence="2">Uncharacterized protein</fullName>
    </submittedName>
</protein>
<name>A0A2P6NX47_9EUKA</name>
<gene>
    <name evidence="1" type="ORF">PROFUN_03229</name>
    <name evidence="2" type="ORF">PROFUN_03236</name>
</gene>
<dbReference type="EMBL" id="MDYQ01000010">
    <property type="protein sequence ID" value="PRP88512.1"/>
    <property type="molecule type" value="Genomic_DNA"/>
</dbReference>
<proteinExistence type="predicted"/>
<accession>A0A2P6NX47</accession>
<dbReference type="AlphaFoldDB" id="A0A2P6NX47"/>
<evidence type="ECO:0000313" key="1">
    <source>
        <dbReference type="EMBL" id="PRP88512.1"/>
    </source>
</evidence>
<dbReference type="EMBL" id="MDYQ01000010">
    <property type="protein sequence ID" value="PRP88519.1"/>
    <property type="molecule type" value="Genomic_DNA"/>
</dbReference>
<dbReference type="Proteomes" id="UP000241769">
    <property type="component" value="Unassembled WGS sequence"/>
</dbReference>
<organism evidence="2 3">
    <name type="scientific">Planoprotostelium fungivorum</name>
    <dbReference type="NCBI Taxonomy" id="1890364"/>
    <lineage>
        <taxon>Eukaryota</taxon>
        <taxon>Amoebozoa</taxon>
        <taxon>Evosea</taxon>
        <taxon>Variosea</taxon>
        <taxon>Cavosteliida</taxon>
        <taxon>Cavosteliaceae</taxon>
        <taxon>Planoprotostelium</taxon>
    </lineage>
</organism>
<evidence type="ECO:0000313" key="2">
    <source>
        <dbReference type="EMBL" id="PRP88519.1"/>
    </source>
</evidence>
<dbReference type="InParanoid" id="A0A2P6NX47"/>
<comment type="caution">
    <text evidence="2">The sequence shown here is derived from an EMBL/GenBank/DDBJ whole genome shotgun (WGS) entry which is preliminary data.</text>
</comment>